<protein>
    <submittedName>
        <fullName evidence="2">Puromycin-sensitive aminopeptidase</fullName>
    </submittedName>
</protein>
<dbReference type="SUPFAM" id="SSF63737">
    <property type="entry name" value="Leukotriene A4 hydrolase N-terminal domain"/>
    <property type="match status" value="1"/>
</dbReference>
<comment type="caution">
    <text evidence="2">The sequence shown here is derived from an EMBL/GenBank/DDBJ whole genome shotgun (WGS) entry which is preliminary data.</text>
</comment>
<dbReference type="GO" id="GO:0070006">
    <property type="term" value="F:metalloaminopeptidase activity"/>
    <property type="evidence" value="ECO:0007669"/>
    <property type="project" value="TreeGrafter"/>
</dbReference>
<dbReference type="GO" id="GO:0043171">
    <property type="term" value="P:peptide catabolic process"/>
    <property type="evidence" value="ECO:0007669"/>
    <property type="project" value="TreeGrafter"/>
</dbReference>
<evidence type="ECO:0000313" key="2">
    <source>
        <dbReference type="EMBL" id="KAA3670451.1"/>
    </source>
</evidence>
<dbReference type="InterPro" id="IPR001930">
    <property type="entry name" value="Peptidase_M1"/>
</dbReference>
<keyword evidence="3" id="KW-1185">Reference proteome</keyword>
<dbReference type="GO" id="GO:0016020">
    <property type="term" value="C:membrane"/>
    <property type="evidence" value="ECO:0007669"/>
    <property type="project" value="TreeGrafter"/>
</dbReference>
<dbReference type="GO" id="GO:0005615">
    <property type="term" value="C:extracellular space"/>
    <property type="evidence" value="ECO:0007669"/>
    <property type="project" value="TreeGrafter"/>
</dbReference>
<feature type="non-terminal residue" evidence="2">
    <location>
        <position position="1"/>
    </location>
</feature>
<dbReference type="GO" id="GO:0008270">
    <property type="term" value="F:zinc ion binding"/>
    <property type="evidence" value="ECO:0007669"/>
    <property type="project" value="TreeGrafter"/>
</dbReference>
<dbReference type="PANTHER" id="PTHR11533">
    <property type="entry name" value="PROTEASE M1 ZINC METALLOPROTEASE"/>
    <property type="match status" value="1"/>
</dbReference>
<sequence length="269" mass="30587">RTPVNMASEVFQRLPQLCRPLRYAIELRPCLKTFTFIGKQSVSVDMTESASEIVLNAKNLSVNSAKFNGVSVEVVPKPEMEQAGPAVLDLDFKGHISDKMVGFYRSAYSIENEVQKVMLATHFEPANARQAFPCWDEPDFKSVFSITLVVPKNMSAISNMPVVSKIEQDGNLVAYMFENTPKMSSYLVAFAVGEFEYVEFLLYRCGYFAVDECYVPDIRRPNRSSECSPIASILLYRVTVMVKDTHTVFIRFCSFWLSWYTNLHILTET</sequence>
<name>A0A5J4N4J9_9TREM</name>
<keyword evidence="2" id="KW-0378">Hydrolase</keyword>
<dbReference type="GO" id="GO:0005737">
    <property type="term" value="C:cytoplasm"/>
    <property type="evidence" value="ECO:0007669"/>
    <property type="project" value="TreeGrafter"/>
</dbReference>
<dbReference type="InterPro" id="IPR050344">
    <property type="entry name" value="Peptidase_M1_aminopeptidases"/>
</dbReference>
<dbReference type="AlphaFoldDB" id="A0A5J4N4J9"/>
<dbReference type="PRINTS" id="PR00756">
    <property type="entry name" value="ALADIPTASE"/>
</dbReference>
<proteinExistence type="predicted"/>
<evidence type="ECO:0000313" key="3">
    <source>
        <dbReference type="Proteomes" id="UP000324629"/>
    </source>
</evidence>
<accession>A0A5J4N4J9</accession>
<dbReference type="PANTHER" id="PTHR11533:SF174">
    <property type="entry name" value="PUROMYCIN-SENSITIVE AMINOPEPTIDASE-RELATED"/>
    <property type="match status" value="1"/>
</dbReference>
<gene>
    <name evidence="2" type="ORF">DEA37_0001872</name>
</gene>
<dbReference type="EMBL" id="QNGE01010515">
    <property type="protein sequence ID" value="KAA3670451.1"/>
    <property type="molecule type" value="Genomic_DNA"/>
</dbReference>
<organism evidence="2 3">
    <name type="scientific">Paragonimus westermani</name>
    <dbReference type="NCBI Taxonomy" id="34504"/>
    <lineage>
        <taxon>Eukaryota</taxon>
        <taxon>Metazoa</taxon>
        <taxon>Spiralia</taxon>
        <taxon>Lophotrochozoa</taxon>
        <taxon>Platyhelminthes</taxon>
        <taxon>Trematoda</taxon>
        <taxon>Digenea</taxon>
        <taxon>Plagiorchiida</taxon>
        <taxon>Troglotremata</taxon>
        <taxon>Troglotrematidae</taxon>
        <taxon>Paragonimus</taxon>
    </lineage>
</organism>
<keyword evidence="2" id="KW-0031">Aminopeptidase</keyword>
<dbReference type="GO" id="GO:0006508">
    <property type="term" value="P:proteolysis"/>
    <property type="evidence" value="ECO:0007669"/>
    <property type="project" value="InterPro"/>
</dbReference>
<dbReference type="Pfam" id="PF17900">
    <property type="entry name" value="Peptidase_M1_N"/>
    <property type="match status" value="1"/>
</dbReference>
<feature type="domain" description="Aminopeptidase N-like N-terminal" evidence="1">
    <location>
        <begin position="20"/>
        <end position="187"/>
    </location>
</feature>
<dbReference type="Proteomes" id="UP000324629">
    <property type="component" value="Unassembled WGS sequence"/>
</dbReference>
<dbReference type="Gene3D" id="2.60.40.1730">
    <property type="entry name" value="tricorn interacting facor f3 domain"/>
    <property type="match status" value="1"/>
</dbReference>
<dbReference type="InterPro" id="IPR042097">
    <property type="entry name" value="Aminopeptidase_N-like_N_sf"/>
</dbReference>
<dbReference type="GO" id="GO:0042277">
    <property type="term" value="F:peptide binding"/>
    <property type="evidence" value="ECO:0007669"/>
    <property type="project" value="TreeGrafter"/>
</dbReference>
<dbReference type="InterPro" id="IPR045357">
    <property type="entry name" value="Aminopeptidase_N-like_N"/>
</dbReference>
<reference evidence="2 3" key="1">
    <citation type="journal article" date="2019" name="Gigascience">
        <title>Whole-genome sequence of the oriental lung fluke Paragonimus westermani.</title>
        <authorList>
            <person name="Oey H."/>
            <person name="Zakrzewski M."/>
            <person name="Narain K."/>
            <person name="Devi K.R."/>
            <person name="Agatsuma T."/>
            <person name="Nawaratna S."/>
            <person name="Gobert G.N."/>
            <person name="Jones M.K."/>
            <person name="Ragan M.A."/>
            <person name="McManus D.P."/>
            <person name="Krause L."/>
        </authorList>
    </citation>
    <scope>NUCLEOTIDE SEQUENCE [LARGE SCALE GENOMIC DNA]</scope>
    <source>
        <strain evidence="2 3">IND2009</strain>
    </source>
</reference>
<evidence type="ECO:0000259" key="1">
    <source>
        <dbReference type="Pfam" id="PF17900"/>
    </source>
</evidence>
<keyword evidence="2" id="KW-0645">Protease</keyword>